<feature type="domain" description="Xylose isomerase-like TIM barrel" evidence="1">
    <location>
        <begin position="27"/>
        <end position="256"/>
    </location>
</feature>
<dbReference type="PANTHER" id="PTHR12110:SF53">
    <property type="entry name" value="BLR5974 PROTEIN"/>
    <property type="match status" value="1"/>
</dbReference>
<dbReference type="EMBL" id="JBHTLX010000012">
    <property type="protein sequence ID" value="MFD1248175.1"/>
    <property type="molecule type" value="Genomic_DNA"/>
</dbReference>
<evidence type="ECO:0000259" key="1">
    <source>
        <dbReference type="Pfam" id="PF01261"/>
    </source>
</evidence>
<accession>A0ABW3W019</accession>
<organism evidence="2 3">
    <name type="scientific">Nocardioides ginsengisoli</name>
    <dbReference type="NCBI Taxonomy" id="363868"/>
    <lineage>
        <taxon>Bacteria</taxon>
        <taxon>Bacillati</taxon>
        <taxon>Actinomycetota</taxon>
        <taxon>Actinomycetes</taxon>
        <taxon>Propionibacteriales</taxon>
        <taxon>Nocardioidaceae</taxon>
        <taxon>Nocardioides</taxon>
    </lineage>
</organism>
<dbReference type="SUPFAM" id="SSF51658">
    <property type="entry name" value="Xylose isomerase-like"/>
    <property type="match status" value="1"/>
</dbReference>
<dbReference type="InterPro" id="IPR013022">
    <property type="entry name" value="Xyl_isomerase-like_TIM-brl"/>
</dbReference>
<dbReference type="Gene3D" id="3.20.20.150">
    <property type="entry name" value="Divalent-metal-dependent TIM barrel enzymes"/>
    <property type="match status" value="1"/>
</dbReference>
<dbReference type="RefSeq" id="WP_367919327.1">
    <property type="nucleotide sequence ID" value="NZ_BAABAC010000022.1"/>
</dbReference>
<dbReference type="PANTHER" id="PTHR12110">
    <property type="entry name" value="HYDROXYPYRUVATE ISOMERASE"/>
    <property type="match status" value="1"/>
</dbReference>
<name>A0ABW3W019_9ACTN</name>
<comment type="caution">
    <text evidence="2">The sequence shown here is derived from an EMBL/GenBank/DDBJ whole genome shotgun (WGS) entry which is preliminary data.</text>
</comment>
<gene>
    <name evidence="2" type="ORF">ACFQ3F_10280</name>
</gene>
<dbReference type="InterPro" id="IPR050312">
    <property type="entry name" value="IolE/XylAMocC-like"/>
</dbReference>
<proteinExistence type="predicted"/>
<dbReference type="Proteomes" id="UP001597229">
    <property type="component" value="Unassembled WGS sequence"/>
</dbReference>
<reference evidence="3" key="1">
    <citation type="journal article" date="2019" name="Int. J. Syst. Evol. Microbiol.">
        <title>The Global Catalogue of Microorganisms (GCM) 10K type strain sequencing project: providing services to taxonomists for standard genome sequencing and annotation.</title>
        <authorList>
            <consortium name="The Broad Institute Genomics Platform"/>
            <consortium name="The Broad Institute Genome Sequencing Center for Infectious Disease"/>
            <person name="Wu L."/>
            <person name="Ma J."/>
        </authorList>
    </citation>
    <scope>NUCLEOTIDE SEQUENCE [LARGE SCALE GENOMIC DNA]</scope>
    <source>
        <strain evidence="3">CCUG 52478</strain>
    </source>
</reference>
<protein>
    <submittedName>
        <fullName evidence="2">TIM barrel protein</fullName>
    </submittedName>
</protein>
<keyword evidence="3" id="KW-1185">Reference proteome</keyword>
<dbReference type="Pfam" id="PF01261">
    <property type="entry name" value="AP_endonuc_2"/>
    <property type="match status" value="1"/>
</dbReference>
<evidence type="ECO:0000313" key="2">
    <source>
        <dbReference type="EMBL" id="MFD1248175.1"/>
    </source>
</evidence>
<evidence type="ECO:0000313" key="3">
    <source>
        <dbReference type="Proteomes" id="UP001597229"/>
    </source>
</evidence>
<dbReference type="InterPro" id="IPR036237">
    <property type="entry name" value="Xyl_isomerase-like_sf"/>
</dbReference>
<sequence length="355" mass="38462">MTRIGADVKFEDGGSRLGDDPVKTLVALADLGFEGILVRTLDEAFPTLDPGAIAEFAAEARARGMFVQAGVGKVNPFMTAELPRVRDLGDGSYLAGMERMIAICAEQGWTEAWSATGGFKHELPAPHCFDRFRTDVDWADQLASTGRFLRLLAPSLRAHGVRINLETHEEITTFEILRLIEEVGDDVLGVCLDPANLPVRGELVTDAVRRVARHVHMTHLRDAVLVETDEGLSRFLAPVGQGLIDWPDLLGRVLAAAPELDLVIEGIGGSRAEMLLQLDDPRWRAAHPDMTDADAAALRAQAAAYGGLVATGRAPDLDALRASPPVDADYRQFLTDSRTALMAAVQRRSASPEQE</sequence>